<dbReference type="InterPro" id="IPR000836">
    <property type="entry name" value="PRTase_dom"/>
</dbReference>
<dbReference type="eggNOG" id="COG0634">
    <property type="taxonomic scope" value="Bacteria"/>
</dbReference>
<evidence type="ECO:0000256" key="1">
    <source>
        <dbReference type="ARBA" id="ARBA00001946"/>
    </source>
</evidence>
<dbReference type="GO" id="GO:0000166">
    <property type="term" value="F:nucleotide binding"/>
    <property type="evidence" value="ECO:0007669"/>
    <property type="project" value="UniProtKB-KW"/>
</dbReference>
<dbReference type="Pfam" id="PF00156">
    <property type="entry name" value="Pribosyltran"/>
    <property type="match status" value="1"/>
</dbReference>
<keyword evidence="9 15" id="KW-0479">Metal-binding</keyword>
<keyword evidence="11 15" id="KW-0547">Nucleotide-binding</keyword>
<dbReference type="KEGG" id="kol:Kole_0004"/>
<proteinExistence type="inferred from homology"/>
<sequence length="182" mass="21215">MELSPSRIRILFSEEDLDRIVKKVAEDINNYYKPLTDEITAICVLKGSVHFYSDLLKRLDLKVRYNFVHVSSYSGMHTTGKIRVKTWVDESLTNRYVLVVEDILDTGNTLRYIINYIWKQKPKDVKLVSLFEKTVHKHGVNLDFVGEKIGDVFVIGYGLDYNEIYRNLPYVGYIPDEENEEG</sequence>
<keyword evidence="6 15" id="KW-0963">Cytoplasm</keyword>
<evidence type="ECO:0000256" key="7">
    <source>
        <dbReference type="ARBA" id="ARBA00022676"/>
    </source>
</evidence>
<dbReference type="GO" id="GO:0032264">
    <property type="term" value="P:IMP salvage"/>
    <property type="evidence" value="ECO:0007669"/>
    <property type="project" value="UniProtKB-UniPathway"/>
</dbReference>
<evidence type="ECO:0000256" key="13">
    <source>
        <dbReference type="ARBA" id="ARBA00048811"/>
    </source>
</evidence>
<accession>C5CH94</accession>
<dbReference type="GO" id="GO:0006178">
    <property type="term" value="P:guanine salvage"/>
    <property type="evidence" value="ECO:0007669"/>
    <property type="project" value="TreeGrafter"/>
</dbReference>
<evidence type="ECO:0000256" key="14">
    <source>
        <dbReference type="ARBA" id="ARBA00049402"/>
    </source>
</evidence>
<keyword evidence="10 15" id="KW-0660">Purine salvage</keyword>
<comment type="catalytic activity">
    <reaction evidence="14">
        <text>IMP + diphosphate = hypoxanthine + 5-phospho-alpha-D-ribose 1-diphosphate</text>
        <dbReference type="Rhea" id="RHEA:17973"/>
        <dbReference type="ChEBI" id="CHEBI:17368"/>
        <dbReference type="ChEBI" id="CHEBI:33019"/>
        <dbReference type="ChEBI" id="CHEBI:58017"/>
        <dbReference type="ChEBI" id="CHEBI:58053"/>
        <dbReference type="EC" id="2.4.2.8"/>
    </reaction>
    <physiologicalReaction direction="right-to-left" evidence="14">
        <dbReference type="Rhea" id="RHEA:17975"/>
    </physiologicalReaction>
</comment>
<dbReference type="PANTHER" id="PTHR43340">
    <property type="entry name" value="HYPOXANTHINE-GUANINE PHOSPHORIBOSYLTRANSFERASE"/>
    <property type="match status" value="1"/>
</dbReference>
<reference evidence="17 18" key="1">
    <citation type="submission" date="2009-06" db="EMBL/GenBank/DDBJ databases">
        <title>Complete sequence of Thermotogales bacterium TBF 19.5.1.</title>
        <authorList>
            <consortium name="US DOE Joint Genome Institute"/>
            <person name="Lucas S."/>
            <person name="Copeland A."/>
            <person name="Lapidus A."/>
            <person name="Glavina del Rio T."/>
            <person name="Tice H."/>
            <person name="Bruce D."/>
            <person name="Goodwin L."/>
            <person name="Pitluck S."/>
            <person name="Chertkov O."/>
            <person name="Brettin T."/>
            <person name="Detter J.C."/>
            <person name="Han C."/>
            <person name="Schmutz J."/>
            <person name="Larimer F."/>
            <person name="Land M."/>
            <person name="Hauser L."/>
            <person name="Kyrpides N."/>
            <person name="Ovchinnikova G."/>
            <person name="Noll K."/>
        </authorList>
    </citation>
    <scope>NUCLEOTIDE SEQUENCE [LARGE SCALE GENOMIC DNA]</scope>
    <source>
        <strain evidence="18">ATCC BAA-1733 / DSM 21960 / TBF 19.5.1</strain>
    </source>
</reference>
<dbReference type="NCBIfam" id="TIGR01203">
    <property type="entry name" value="HGPRTase"/>
    <property type="match status" value="1"/>
</dbReference>
<evidence type="ECO:0000313" key="17">
    <source>
        <dbReference type="EMBL" id="ACR78733.1"/>
    </source>
</evidence>
<keyword evidence="8 15" id="KW-0808">Transferase</keyword>
<dbReference type="EMBL" id="CP001634">
    <property type="protein sequence ID" value="ACR78733.1"/>
    <property type="molecule type" value="Genomic_DNA"/>
</dbReference>
<dbReference type="GO" id="GO:0052657">
    <property type="term" value="F:guanine phosphoribosyltransferase activity"/>
    <property type="evidence" value="ECO:0007669"/>
    <property type="project" value="RHEA"/>
</dbReference>
<dbReference type="CDD" id="cd06223">
    <property type="entry name" value="PRTases_typeI"/>
    <property type="match status" value="1"/>
</dbReference>
<dbReference type="HOGENOM" id="CLU_073615_0_1_0"/>
<dbReference type="InterPro" id="IPR050408">
    <property type="entry name" value="HGPRT"/>
</dbReference>
<dbReference type="PANTHER" id="PTHR43340:SF1">
    <property type="entry name" value="HYPOXANTHINE PHOSPHORIBOSYLTRANSFERASE"/>
    <property type="match status" value="1"/>
</dbReference>
<dbReference type="GO" id="GO:0006166">
    <property type="term" value="P:purine ribonucleoside salvage"/>
    <property type="evidence" value="ECO:0007669"/>
    <property type="project" value="UniProtKB-KW"/>
</dbReference>
<dbReference type="InterPro" id="IPR029057">
    <property type="entry name" value="PRTase-like"/>
</dbReference>
<dbReference type="AlphaFoldDB" id="C5CH94"/>
<evidence type="ECO:0000313" key="18">
    <source>
        <dbReference type="Proteomes" id="UP000002382"/>
    </source>
</evidence>
<evidence type="ECO:0000256" key="12">
    <source>
        <dbReference type="ARBA" id="ARBA00022842"/>
    </source>
</evidence>
<dbReference type="InterPro" id="IPR005904">
    <property type="entry name" value="Hxn_phspho_trans"/>
</dbReference>
<dbReference type="RefSeq" id="WP_012744521.1">
    <property type="nucleotide sequence ID" value="NC_012785.1"/>
</dbReference>
<protein>
    <recommendedName>
        <fullName evidence="5 15">Hypoxanthine phosphoribosyltransferase</fullName>
        <ecNumber evidence="5 15">2.4.2.8</ecNumber>
    </recommendedName>
</protein>
<comment type="catalytic activity">
    <reaction evidence="13">
        <text>GMP + diphosphate = guanine + 5-phospho-alpha-D-ribose 1-diphosphate</text>
        <dbReference type="Rhea" id="RHEA:25424"/>
        <dbReference type="ChEBI" id="CHEBI:16235"/>
        <dbReference type="ChEBI" id="CHEBI:33019"/>
        <dbReference type="ChEBI" id="CHEBI:58017"/>
        <dbReference type="ChEBI" id="CHEBI:58115"/>
        <dbReference type="EC" id="2.4.2.8"/>
    </reaction>
    <physiologicalReaction direction="right-to-left" evidence="13">
        <dbReference type="Rhea" id="RHEA:25426"/>
    </physiologicalReaction>
</comment>
<evidence type="ECO:0000256" key="8">
    <source>
        <dbReference type="ARBA" id="ARBA00022679"/>
    </source>
</evidence>
<dbReference type="EC" id="2.4.2.8" evidence="5 15"/>
<evidence type="ECO:0000259" key="16">
    <source>
        <dbReference type="Pfam" id="PF00156"/>
    </source>
</evidence>
<dbReference type="STRING" id="521045.Kole_0004"/>
<evidence type="ECO:0000256" key="11">
    <source>
        <dbReference type="ARBA" id="ARBA00022741"/>
    </source>
</evidence>
<dbReference type="GO" id="GO:0046100">
    <property type="term" value="P:hypoxanthine metabolic process"/>
    <property type="evidence" value="ECO:0007669"/>
    <property type="project" value="TreeGrafter"/>
</dbReference>
<dbReference type="GO" id="GO:0000287">
    <property type="term" value="F:magnesium ion binding"/>
    <property type="evidence" value="ECO:0007669"/>
    <property type="project" value="TreeGrafter"/>
</dbReference>
<evidence type="ECO:0000256" key="9">
    <source>
        <dbReference type="ARBA" id="ARBA00022723"/>
    </source>
</evidence>
<evidence type="ECO:0000256" key="15">
    <source>
        <dbReference type="RuleBase" id="RU364099"/>
    </source>
</evidence>
<evidence type="ECO:0000256" key="2">
    <source>
        <dbReference type="ARBA" id="ARBA00004496"/>
    </source>
</evidence>
<evidence type="ECO:0000256" key="6">
    <source>
        <dbReference type="ARBA" id="ARBA00022490"/>
    </source>
</evidence>
<keyword evidence="12 15" id="KW-0460">Magnesium</keyword>
<keyword evidence="18" id="KW-1185">Reference proteome</keyword>
<evidence type="ECO:0000256" key="5">
    <source>
        <dbReference type="ARBA" id="ARBA00011895"/>
    </source>
</evidence>
<dbReference type="OrthoDB" id="9802824at2"/>
<dbReference type="SUPFAM" id="SSF53271">
    <property type="entry name" value="PRTase-like"/>
    <property type="match status" value="1"/>
</dbReference>
<dbReference type="GO" id="GO:0032263">
    <property type="term" value="P:GMP salvage"/>
    <property type="evidence" value="ECO:0007669"/>
    <property type="project" value="TreeGrafter"/>
</dbReference>
<evidence type="ECO:0000256" key="10">
    <source>
        <dbReference type="ARBA" id="ARBA00022726"/>
    </source>
</evidence>
<keyword evidence="7 15" id="KW-0328">Glycosyltransferase</keyword>
<name>C5CH94_KOSOT</name>
<dbReference type="Gene3D" id="3.40.50.2020">
    <property type="match status" value="1"/>
</dbReference>
<dbReference type="GO" id="GO:0005829">
    <property type="term" value="C:cytosol"/>
    <property type="evidence" value="ECO:0007669"/>
    <property type="project" value="TreeGrafter"/>
</dbReference>
<comment type="subcellular location">
    <subcellularLocation>
        <location evidence="2 15">Cytoplasm</location>
    </subcellularLocation>
</comment>
<reference evidence="17 18" key="2">
    <citation type="journal article" date="2011" name="J. Bacteriol.">
        <title>Genome Sequence of Kosmotoga olearia Strain TBF 19.5.1, a Thermophilic Bacterium with a Wide Growth Temperature Range, Isolated from the Troll B Oil Platform in the North Sea.</title>
        <authorList>
            <person name="Swithers K.S."/>
            <person name="Dipippo J.L."/>
            <person name="Bruce D.C."/>
            <person name="Detter C."/>
            <person name="Tapia R."/>
            <person name="Han S."/>
            <person name="Goodwin L.A."/>
            <person name="Han J."/>
            <person name="Woyke T."/>
            <person name="Pitluck S."/>
            <person name="Pennacchio L."/>
            <person name="Nolan M."/>
            <person name="Mikhailova N."/>
            <person name="Land M.L."/>
            <person name="Nesbo C.L."/>
            <person name="Gogarten J.P."/>
            <person name="Noll K.M."/>
        </authorList>
    </citation>
    <scope>NUCLEOTIDE SEQUENCE [LARGE SCALE GENOMIC DNA]</scope>
    <source>
        <strain evidence="18">ATCC BAA-1733 / DSM 21960 / TBF 19.5.1</strain>
    </source>
</reference>
<comment type="pathway">
    <text evidence="3 15">Purine metabolism; IMP biosynthesis via salvage pathway; IMP from hypoxanthine: step 1/1.</text>
</comment>
<evidence type="ECO:0000256" key="3">
    <source>
        <dbReference type="ARBA" id="ARBA00004669"/>
    </source>
</evidence>
<gene>
    <name evidence="17" type="ordered locus">Kole_0004</name>
</gene>
<comment type="similarity">
    <text evidence="4 15">Belongs to the purine/pyrimidine phosphoribosyltransferase family.</text>
</comment>
<dbReference type="GO" id="GO:0004422">
    <property type="term" value="F:hypoxanthine phosphoribosyltransferase activity"/>
    <property type="evidence" value="ECO:0007669"/>
    <property type="project" value="InterPro"/>
</dbReference>
<evidence type="ECO:0000256" key="4">
    <source>
        <dbReference type="ARBA" id="ARBA00008391"/>
    </source>
</evidence>
<dbReference type="Proteomes" id="UP000002382">
    <property type="component" value="Chromosome"/>
</dbReference>
<feature type="domain" description="Phosphoribosyltransferase" evidence="16">
    <location>
        <begin position="19"/>
        <end position="161"/>
    </location>
</feature>
<comment type="cofactor">
    <cofactor evidence="1 15">
        <name>Mg(2+)</name>
        <dbReference type="ChEBI" id="CHEBI:18420"/>
    </cofactor>
</comment>
<dbReference type="UniPathway" id="UPA00591">
    <property type="reaction ID" value="UER00648"/>
</dbReference>
<organism evidence="17 18">
    <name type="scientific">Kosmotoga olearia (strain ATCC BAA-1733 / DSM 21960 / TBF 19.5.1)</name>
    <dbReference type="NCBI Taxonomy" id="521045"/>
    <lineage>
        <taxon>Bacteria</taxon>
        <taxon>Thermotogati</taxon>
        <taxon>Thermotogota</taxon>
        <taxon>Thermotogae</taxon>
        <taxon>Kosmotogales</taxon>
        <taxon>Kosmotogaceae</taxon>
        <taxon>Kosmotoga</taxon>
    </lineage>
</organism>